<keyword evidence="3" id="KW-1185">Reference proteome</keyword>
<dbReference type="PANTHER" id="PTHR31389:SF4">
    <property type="entry name" value="LD39211P"/>
    <property type="match status" value="1"/>
</dbReference>
<dbReference type="KEGG" id="dpte:113797417"/>
<evidence type="ECO:0000256" key="2">
    <source>
        <dbReference type="SAM" id="Phobius"/>
    </source>
</evidence>
<gene>
    <name evidence="4" type="primary">LOC113797417</name>
</gene>
<dbReference type="GO" id="GO:0016301">
    <property type="term" value="F:kinase activity"/>
    <property type="evidence" value="ECO:0007669"/>
    <property type="project" value="UniProtKB-KW"/>
</dbReference>
<accession>A0A6P6YFM1</accession>
<evidence type="ECO:0000313" key="4">
    <source>
        <dbReference type="RefSeq" id="XP_027203589.1"/>
    </source>
</evidence>
<organism evidence="3 4">
    <name type="scientific">Dermatophagoides pteronyssinus</name>
    <name type="common">European house dust mite</name>
    <dbReference type="NCBI Taxonomy" id="6956"/>
    <lineage>
        <taxon>Eukaryota</taxon>
        <taxon>Metazoa</taxon>
        <taxon>Ecdysozoa</taxon>
        <taxon>Arthropoda</taxon>
        <taxon>Chelicerata</taxon>
        <taxon>Arachnida</taxon>
        <taxon>Acari</taxon>
        <taxon>Acariformes</taxon>
        <taxon>Sarcoptiformes</taxon>
        <taxon>Astigmata</taxon>
        <taxon>Psoroptidia</taxon>
        <taxon>Analgoidea</taxon>
        <taxon>Pyroglyphidae</taxon>
        <taxon>Dermatophagoidinae</taxon>
        <taxon>Dermatophagoides</taxon>
    </lineage>
</organism>
<dbReference type="PANTHER" id="PTHR31389">
    <property type="entry name" value="LD39211P"/>
    <property type="match status" value="1"/>
</dbReference>
<sequence>MKPSANKIFNSLFSSQRMNILYSSWSSLNNHNIGPLSSPTNGSFHHNNNHHNHFYNHHHHISMFSIGKFRLSLYFICILAITTTLYCLISYRSTYYDYHHLQTPLISINNNHDNNLINNNQNINDQHNVHHHNNNNNNQQEDKVSNSLLLLLSSSKQTIIDKVIHMINQYYLDYFHLMIFDNNNNINNDPVFVVDTSTKQKHNSVPIINNNNGRSIELYKLVNMIDNLTQIDDNIDYNLKLSSNSFNKYLQERDNNNNQYVDDYVNDDDDEFDSSSIEYQLRQLGFNLKHIVYLYARNHPDNLTMASMAKSIEDSSFSTTKIKSNRRFYHQRHAQTKSKSQNLSGLLSDEFLESIIFITAIDSNQFQLGKSFINSFGHFRKIGKNLLNFELMIYDLGLYPDQLSQIERLCQQPKRNGKQILCTIRTFQYDIYPSHVSDLRMAAYRSIIIQEMLRDIKLTRQYRRKQMIKNNENNILNNNDKKDKIFNRNINDTTTIIWLDPQYHFIDSKHSIIEQLQSKILHQSGILSWPIEQPTSALTHPRMFEYFHTTKENFYFHRMIRPGHLMITINDQTWKPFEWGIMLPWVRCALTSDCISPLGSQWRSTCRLDKKPHYRYSGCHHYDMSALNVVLGIAFNFSSSSYSARLSQRFFWPFNKPMPAERQNNQGNDDDDDDDIIFEYQFEDGDDQQSNNVPGRYDLVMNDDDIPEEFFDQSQQKKFSGFLFSSKPSSSSMSSRSS</sequence>
<dbReference type="InParanoid" id="A0A6P6YFM1"/>
<keyword evidence="2" id="KW-1133">Transmembrane helix</keyword>
<feature type="transmembrane region" description="Helical" evidence="2">
    <location>
        <begin position="71"/>
        <end position="91"/>
    </location>
</feature>
<keyword evidence="4" id="KW-0808">Transferase</keyword>
<protein>
    <submittedName>
        <fullName evidence="4">Probable serine/threonine-protein kinase DDB_G0283337</fullName>
    </submittedName>
</protein>
<feature type="region of interest" description="Disordered" evidence="1">
    <location>
        <begin position="118"/>
        <end position="140"/>
    </location>
</feature>
<dbReference type="RefSeq" id="XP_027203589.1">
    <property type="nucleotide sequence ID" value="XM_027347788.1"/>
</dbReference>
<dbReference type="Proteomes" id="UP000515146">
    <property type="component" value="Unplaced"/>
</dbReference>
<name>A0A6P6YFM1_DERPT</name>
<dbReference type="AlphaFoldDB" id="A0A6P6YFM1"/>
<reference evidence="4" key="1">
    <citation type="submission" date="2025-08" db="UniProtKB">
        <authorList>
            <consortium name="RefSeq"/>
        </authorList>
    </citation>
    <scope>IDENTIFICATION</scope>
    <source>
        <strain evidence="4">Airmid</strain>
    </source>
</reference>
<evidence type="ECO:0000256" key="1">
    <source>
        <dbReference type="SAM" id="MobiDB-lite"/>
    </source>
</evidence>
<keyword evidence="4" id="KW-0418">Kinase</keyword>
<keyword evidence="2" id="KW-0812">Transmembrane</keyword>
<dbReference type="OrthoDB" id="6414280at2759"/>
<evidence type="ECO:0000313" key="3">
    <source>
        <dbReference type="Proteomes" id="UP000515146"/>
    </source>
</evidence>
<proteinExistence type="predicted"/>
<keyword evidence="2" id="KW-0472">Membrane</keyword>
<dbReference type="GeneID" id="113797417"/>